<dbReference type="CDD" id="cd04847">
    <property type="entry name" value="Peptidases_S8_Subtilisin_like_2"/>
    <property type="match status" value="1"/>
</dbReference>
<dbReference type="SUPFAM" id="SSF52743">
    <property type="entry name" value="Subtilisin-like"/>
    <property type="match status" value="1"/>
</dbReference>
<dbReference type="InterPro" id="IPR036852">
    <property type="entry name" value="Peptidase_S8/S53_dom_sf"/>
</dbReference>
<feature type="domain" description="Peptidase S8/S53" evidence="4">
    <location>
        <begin position="354"/>
        <end position="618"/>
    </location>
</feature>
<dbReference type="Gene3D" id="3.40.50.200">
    <property type="entry name" value="Peptidase S8/S53 domain"/>
    <property type="match status" value="1"/>
</dbReference>
<dbReference type="InterPro" id="IPR034074">
    <property type="entry name" value="Y4bN_pept_dom"/>
</dbReference>
<keyword evidence="2" id="KW-0378">Hydrolase</keyword>
<dbReference type="RefSeq" id="WP_051429772.1">
    <property type="nucleotide sequence ID" value="NZ_CP033367.1"/>
</dbReference>
<evidence type="ECO:0000256" key="3">
    <source>
        <dbReference type="ARBA" id="ARBA00022825"/>
    </source>
</evidence>
<accession>A0A6M7WZP0</accession>
<reference evidence="5 6" key="1">
    <citation type="submission" date="2018-10" db="EMBL/GenBank/DDBJ databases">
        <authorList>
            <person name="Perry B.J."/>
            <person name="Sullivan J.T."/>
            <person name="Murphy R.J.T."/>
            <person name="Ramsay J.P."/>
            <person name="Ronson C.W."/>
        </authorList>
    </citation>
    <scope>NUCLEOTIDE SEQUENCE [LARGE SCALE GENOMIC DNA]</scope>
    <source>
        <strain evidence="5 6">R88b</strain>
    </source>
</reference>
<dbReference type="GO" id="GO:0006508">
    <property type="term" value="P:proteolysis"/>
    <property type="evidence" value="ECO:0007669"/>
    <property type="project" value="UniProtKB-KW"/>
</dbReference>
<evidence type="ECO:0000256" key="2">
    <source>
        <dbReference type="ARBA" id="ARBA00022801"/>
    </source>
</evidence>
<keyword evidence="3" id="KW-0720">Serine protease</keyword>
<evidence type="ECO:0000259" key="4">
    <source>
        <dbReference type="Pfam" id="PF00082"/>
    </source>
</evidence>
<dbReference type="Proteomes" id="UP000503017">
    <property type="component" value="Chromosome"/>
</dbReference>
<sequence length="847" mass="91918">MAEPLARPIQVFLDTQRLIQIQATGTRGPNRDFFAGNNSGFQRHKARLRQQLLQASSALRTEADPAGFVLVQMREEGLAKSYRPLGALFTTPNRFALVGGAAIGQMYFQTTPDALDRLSELIEQRAEVQPRLRENPETGRMEERVSAYRSEVGAIDEIRLPTPADRLGFSARDAVMWLEQETIIGGYVVEMFRPDPRVTPQAVEAMIARFRGRLNELGGLIAVPFSSRTTKATASALTLSIDLRSDGRRAISLPLVPDVDAEQTEGVPDLGPRAPDRSLARHQALLDLLAREPLVRRVELPLRLESGSASSIGLGAEALVQPPVANQSYPVVGVIDAGVAAISQLEPWRAGTAGLISPADRDEAHGSFIAGLLAGGGGLNPTIANRLEPTPCRFFDIDVLPRRGLLGQYYQTPDEFFDQLETQIEVAKAEGVRVFNMSLGAPGVRQGLGYSSFAANLDRIALTHDVIFLVSAGNLRGRDARPEWSATAEDALEMLATRAIAEERITAPGEHLFGITVGAINAPSVLGAVADVPTTYTRRGPGPGGARKPELAHIGGVSPRAGSSCGLHSIGVDGQLVEGSGTSYATPLVTGSLAALDHRLEGQAPRETLLALSVHKAEKPHILCAKPLRTVARDFVGFGVPRHADACLSDDLNSITLVFADILPPRRELSFIFTWPRSLVTTEGKCRGRIDVTLAHTPPIDAAFDAECQRVQLGVGLHQLEEKENEDGELVPDPQQRLNACDSQLPQHLDYTERYLLENGLKWTPIKRYEKNIPKGCGTTSEWKLSLKGLTRAGALYPEEGVRFAVLMTIADPRGTAPVYEEVRAEILRRGLRLADITVAQRLRTRG</sequence>
<dbReference type="EMBL" id="CP033367">
    <property type="protein sequence ID" value="QKD05644.1"/>
    <property type="molecule type" value="Genomic_DNA"/>
</dbReference>
<evidence type="ECO:0000313" key="5">
    <source>
        <dbReference type="EMBL" id="QKD05644.1"/>
    </source>
</evidence>
<protein>
    <recommendedName>
        <fullName evidence="4">Peptidase S8/S53 domain-containing protein</fullName>
    </recommendedName>
</protein>
<gene>
    <name evidence="5" type="ORF">EB235_32630</name>
</gene>
<keyword evidence="1" id="KW-0645">Protease</keyword>
<dbReference type="GO" id="GO:0004252">
    <property type="term" value="F:serine-type endopeptidase activity"/>
    <property type="evidence" value="ECO:0007669"/>
    <property type="project" value="InterPro"/>
</dbReference>
<dbReference type="AlphaFoldDB" id="A0A6M7WZP0"/>
<dbReference type="InterPro" id="IPR000209">
    <property type="entry name" value="Peptidase_S8/S53_dom"/>
</dbReference>
<dbReference type="PROSITE" id="PS00138">
    <property type="entry name" value="SUBTILASE_SER"/>
    <property type="match status" value="1"/>
</dbReference>
<evidence type="ECO:0000256" key="1">
    <source>
        <dbReference type="ARBA" id="ARBA00022670"/>
    </source>
</evidence>
<dbReference type="InterPro" id="IPR023828">
    <property type="entry name" value="Peptidase_S8_Ser-AS"/>
</dbReference>
<proteinExistence type="predicted"/>
<organism evidence="5 6">
    <name type="scientific">Mesorhizobium loti R88b</name>
    <dbReference type="NCBI Taxonomy" id="935548"/>
    <lineage>
        <taxon>Bacteria</taxon>
        <taxon>Pseudomonadati</taxon>
        <taxon>Pseudomonadota</taxon>
        <taxon>Alphaproteobacteria</taxon>
        <taxon>Hyphomicrobiales</taxon>
        <taxon>Phyllobacteriaceae</taxon>
        <taxon>Mesorhizobium</taxon>
    </lineage>
</organism>
<evidence type="ECO:0000313" key="6">
    <source>
        <dbReference type="Proteomes" id="UP000503017"/>
    </source>
</evidence>
<dbReference type="Pfam" id="PF00082">
    <property type="entry name" value="Peptidase_S8"/>
    <property type="match status" value="1"/>
</dbReference>
<name>A0A6M7WZP0_RHILI</name>
<dbReference type="GeneID" id="66686125"/>